<name>G5JV02_9STRE</name>
<dbReference type="PANTHER" id="PTHR35936:SF19">
    <property type="entry name" value="AMINO-ACID-BINDING PROTEIN YXEM-RELATED"/>
    <property type="match status" value="1"/>
</dbReference>
<evidence type="ECO:0000256" key="2">
    <source>
        <dbReference type="SAM" id="SignalP"/>
    </source>
</evidence>
<gene>
    <name evidence="4" type="ORF">STRMA_1387</name>
</gene>
<organism evidence="4 5">
    <name type="scientific">Streptococcus macacae NCTC 11558</name>
    <dbReference type="NCBI Taxonomy" id="764298"/>
    <lineage>
        <taxon>Bacteria</taxon>
        <taxon>Bacillati</taxon>
        <taxon>Bacillota</taxon>
        <taxon>Bacilli</taxon>
        <taxon>Lactobacillales</taxon>
        <taxon>Streptococcaceae</taxon>
        <taxon>Streptococcus</taxon>
    </lineage>
</organism>
<dbReference type="EMBL" id="AEUW02000001">
    <property type="protein sequence ID" value="EHJ51815.1"/>
    <property type="molecule type" value="Genomic_DNA"/>
</dbReference>
<dbReference type="SUPFAM" id="SSF53850">
    <property type="entry name" value="Periplasmic binding protein-like II"/>
    <property type="match status" value="1"/>
</dbReference>
<evidence type="ECO:0000313" key="5">
    <source>
        <dbReference type="Proteomes" id="UP000003573"/>
    </source>
</evidence>
<comment type="caution">
    <text evidence="4">The sequence shown here is derived from an EMBL/GenBank/DDBJ whole genome shotgun (WGS) entry which is preliminary data.</text>
</comment>
<feature type="domain" description="Solute-binding protein family 3/N-terminal" evidence="3">
    <location>
        <begin position="31"/>
        <end position="259"/>
    </location>
</feature>
<dbReference type="STRING" id="764298.STRMA_1387"/>
<dbReference type="CDD" id="cd13710">
    <property type="entry name" value="PBP2_TcyK"/>
    <property type="match status" value="1"/>
</dbReference>
<keyword evidence="5" id="KW-1185">Reference proteome</keyword>
<dbReference type="Gene3D" id="3.40.190.10">
    <property type="entry name" value="Periplasmic binding protein-like II"/>
    <property type="match status" value="2"/>
</dbReference>
<dbReference type="InterPro" id="IPR001638">
    <property type="entry name" value="Solute-binding_3/MltF_N"/>
</dbReference>
<evidence type="ECO:0000313" key="4">
    <source>
        <dbReference type="EMBL" id="EHJ51815.1"/>
    </source>
</evidence>
<dbReference type="OrthoDB" id="8613538at2"/>
<reference evidence="4 5" key="1">
    <citation type="journal article" date="2014" name="Int. J. Syst. Evol. Microbiol.">
        <title>Phylogenomics and the dynamic genome evolution of the genus Streptococcus.</title>
        <authorList>
            <consortium name="The Broad Institute Genome Sequencing Platform"/>
            <person name="Richards V.P."/>
            <person name="Palmer S.R."/>
            <person name="Pavinski Bitar P.D."/>
            <person name="Qin X."/>
            <person name="Weinstock G.M."/>
            <person name="Highlander S.K."/>
            <person name="Town C.D."/>
            <person name="Burne R.A."/>
            <person name="Stanhope M.J."/>
        </authorList>
    </citation>
    <scope>NUCLEOTIDE SEQUENCE [LARGE SCALE GENOMIC DNA]</scope>
    <source>
        <strain evidence="4 5">NCTC 11558</strain>
    </source>
</reference>
<evidence type="ECO:0000259" key="3">
    <source>
        <dbReference type="SMART" id="SM00062"/>
    </source>
</evidence>
<dbReference type="PANTHER" id="PTHR35936">
    <property type="entry name" value="MEMBRANE-BOUND LYTIC MUREIN TRANSGLYCOSYLASE F"/>
    <property type="match status" value="1"/>
</dbReference>
<dbReference type="PROSITE" id="PS51257">
    <property type="entry name" value="PROKAR_LIPOPROTEIN"/>
    <property type="match status" value="1"/>
</dbReference>
<dbReference type="Pfam" id="PF00497">
    <property type="entry name" value="SBP_bac_3"/>
    <property type="match status" value="1"/>
</dbReference>
<dbReference type="eggNOG" id="COG0834">
    <property type="taxonomic scope" value="Bacteria"/>
</dbReference>
<protein>
    <submittedName>
        <fullName evidence="4">ABC transporter, substrate-binding protein, family 3</fullName>
    </submittedName>
</protein>
<dbReference type="AlphaFoldDB" id="G5JV02"/>
<proteinExistence type="predicted"/>
<sequence length="268" mass="30084">MKLKTILKIGAVALASTLLLTACSSKSSKKKVVLTTVGTTNPFSFVKDGKLTGYDIEVAKEVFKGSDKYKVEYKKTEWKSVFSGLDSGRFQIGANNISYTKERAKKYLYSNPTASNPMVLIVPKNSAIKSYDDIAGHSTQVVAGNTSEVLLKKFNAKKSGSDKVKINYTDEDLSKQIRNVSDGRYDFKIFEKISAQTIIKQQGLDNLKTIELSSAQKPYIYFIFSQDQKDLQKYVNKRIKKLYDNGKLEKLSQKYLGGSYLPNKKDIK</sequence>
<accession>G5JV02</accession>
<feature type="signal peptide" evidence="2">
    <location>
        <begin position="1"/>
        <end position="22"/>
    </location>
</feature>
<keyword evidence="1 2" id="KW-0732">Signal</keyword>
<dbReference type="RefSeq" id="WP_003079078.1">
    <property type="nucleotide sequence ID" value="NZ_AEUW02000001.1"/>
</dbReference>
<evidence type="ECO:0000256" key="1">
    <source>
        <dbReference type="ARBA" id="ARBA00022729"/>
    </source>
</evidence>
<feature type="chain" id="PRO_5039484362" evidence="2">
    <location>
        <begin position="23"/>
        <end position="268"/>
    </location>
</feature>
<dbReference type="SMART" id="SM00062">
    <property type="entry name" value="PBPb"/>
    <property type="match status" value="1"/>
</dbReference>
<dbReference type="Proteomes" id="UP000003573">
    <property type="component" value="Unassembled WGS sequence"/>
</dbReference>